<protein>
    <submittedName>
        <fullName evidence="1">PqqD family protein</fullName>
    </submittedName>
</protein>
<keyword evidence="2" id="KW-1185">Reference proteome</keyword>
<name>A0A398CX94_9BACL</name>
<organism evidence="1 2">
    <name type="scientific">Cohnella faecalis</name>
    <dbReference type="NCBI Taxonomy" id="2315694"/>
    <lineage>
        <taxon>Bacteria</taxon>
        <taxon>Bacillati</taxon>
        <taxon>Bacillota</taxon>
        <taxon>Bacilli</taxon>
        <taxon>Bacillales</taxon>
        <taxon>Paenibacillaceae</taxon>
        <taxon>Cohnella</taxon>
    </lineage>
</organism>
<proteinExistence type="predicted"/>
<comment type="caution">
    <text evidence="1">The sequence shown here is derived from an EMBL/GenBank/DDBJ whole genome shotgun (WGS) entry which is preliminary data.</text>
</comment>
<dbReference type="Proteomes" id="UP000266340">
    <property type="component" value="Unassembled WGS sequence"/>
</dbReference>
<sequence>MGGYIVSVVYRRLDQVEVVELDGETLVLNPETFAVTKLNEVGGWVWRTMDDCATFEQLEQRMTETFDADRRRMSADLTLFLNEMIGIGLIKIAKDTE</sequence>
<dbReference type="InterPro" id="IPR041881">
    <property type="entry name" value="PqqD_sf"/>
</dbReference>
<dbReference type="AlphaFoldDB" id="A0A398CX94"/>
<dbReference type="EMBL" id="QXJM01000030">
    <property type="protein sequence ID" value="RIE03831.1"/>
    <property type="molecule type" value="Genomic_DNA"/>
</dbReference>
<evidence type="ECO:0000313" key="1">
    <source>
        <dbReference type="EMBL" id="RIE03831.1"/>
    </source>
</evidence>
<reference evidence="1 2" key="1">
    <citation type="submission" date="2018-09" db="EMBL/GenBank/DDBJ databases">
        <title>Cohnella cavernae sp. nov., isolated from a karst cave.</title>
        <authorList>
            <person name="Zhu H."/>
        </authorList>
    </citation>
    <scope>NUCLEOTIDE SEQUENCE [LARGE SCALE GENOMIC DNA]</scope>
    <source>
        <strain evidence="1 2">K2E09-144</strain>
    </source>
</reference>
<accession>A0A398CX94</accession>
<dbReference type="Pfam" id="PF05402">
    <property type="entry name" value="PqqD"/>
    <property type="match status" value="1"/>
</dbReference>
<dbReference type="Gene3D" id="1.10.10.1150">
    <property type="entry name" value="Coenzyme PQQ synthesis protein D (PqqD)"/>
    <property type="match status" value="1"/>
</dbReference>
<evidence type="ECO:0000313" key="2">
    <source>
        <dbReference type="Proteomes" id="UP000266340"/>
    </source>
</evidence>
<dbReference type="InterPro" id="IPR008792">
    <property type="entry name" value="PQQD"/>
</dbReference>
<gene>
    <name evidence="1" type="ORF">D3H35_09770</name>
</gene>